<evidence type="ECO:0000313" key="4">
    <source>
        <dbReference type="Proteomes" id="UP001432128"/>
    </source>
</evidence>
<name>A0AAU4K667_9NOCA</name>
<sequence>MTSTRTTRVLLTAAVSGVLALGSVWGAAPASAQAYGNCAALNADYPHGVGKPGAVDATSGTPVTTFEVDAAVYSDNTKSDRDKDGIACEKK</sequence>
<dbReference type="KEGG" id="whr:OG579_07215"/>
<accession>A0AAU4K667</accession>
<dbReference type="Pfam" id="PF05901">
    <property type="entry name" value="Excalibur"/>
    <property type="match status" value="1"/>
</dbReference>
<keyword evidence="4" id="KW-1185">Reference proteome</keyword>
<keyword evidence="1" id="KW-0732">Signal</keyword>
<proteinExistence type="predicted"/>
<feature type="domain" description="Excalibur calcium-binding" evidence="2">
    <location>
        <begin position="35"/>
        <end position="89"/>
    </location>
</feature>
<dbReference type="Proteomes" id="UP001432128">
    <property type="component" value="Chromosome"/>
</dbReference>
<dbReference type="RefSeq" id="WP_328858586.1">
    <property type="nucleotide sequence ID" value="NZ_CP108021.1"/>
</dbReference>
<organism evidence="3 4">
    <name type="scientific">Williamsia herbipolensis</name>
    <dbReference type="NCBI Taxonomy" id="1603258"/>
    <lineage>
        <taxon>Bacteria</taxon>
        <taxon>Bacillati</taxon>
        <taxon>Actinomycetota</taxon>
        <taxon>Actinomycetes</taxon>
        <taxon>Mycobacteriales</taxon>
        <taxon>Nocardiaceae</taxon>
        <taxon>Williamsia</taxon>
    </lineage>
</organism>
<evidence type="ECO:0000256" key="1">
    <source>
        <dbReference type="SAM" id="SignalP"/>
    </source>
</evidence>
<evidence type="ECO:0000313" key="3">
    <source>
        <dbReference type="EMBL" id="WUM21561.1"/>
    </source>
</evidence>
<reference evidence="3 4" key="1">
    <citation type="submission" date="2022-10" db="EMBL/GenBank/DDBJ databases">
        <title>The complete genomes of actinobacterial strains from the NBC collection.</title>
        <authorList>
            <person name="Joergensen T.S."/>
            <person name="Alvarez Arevalo M."/>
            <person name="Sterndorff E.B."/>
            <person name="Faurdal D."/>
            <person name="Vuksanovic O."/>
            <person name="Mourched A.-S."/>
            <person name="Charusanti P."/>
            <person name="Shaw S."/>
            <person name="Blin K."/>
            <person name="Weber T."/>
        </authorList>
    </citation>
    <scope>NUCLEOTIDE SEQUENCE [LARGE SCALE GENOMIC DNA]</scope>
    <source>
        <strain evidence="3 4">NBC_00319</strain>
    </source>
</reference>
<gene>
    <name evidence="3" type="ORF">OG579_07215</name>
</gene>
<feature type="chain" id="PRO_5043514338" evidence="1">
    <location>
        <begin position="35"/>
        <end position="91"/>
    </location>
</feature>
<dbReference type="AlphaFoldDB" id="A0AAU4K667"/>
<dbReference type="EMBL" id="CP108021">
    <property type="protein sequence ID" value="WUM21561.1"/>
    <property type="molecule type" value="Genomic_DNA"/>
</dbReference>
<feature type="signal peptide" evidence="1">
    <location>
        <begin position="1"/>
        <end position="34"/>
    </location>
</feature>
<dbReference type="InterPro" id="IPR008613">
    <property type="entry name" value="Excalibur_Ca-bd_domain"/>
</dbReference>
<protein>
    <submittedName>
        <fullName evidence="3">Excalibur calcium-binding domain-containing protein</fullName>
    </submittedName>
</protein>
<evidence type="ECO:0000259" key="2">
    <source>
        <dbReference type="Pfam" id="PF05901"/>
    </source>
</evidence>